<dbReference type="RefSeq" id="WP_119769356.1">
    <property type="nucleotide sequence ID" value="NZ_QYUO01000001.1"/>
</dbReference>
<reference evidence="3" key="1">
    <citation type="submission" date="2018-09" db="EMBL/GenBank/DDBJ databases">
        <authorList>
            <person name="Zhu H."/>
        </authorList>
    </citation>
    <scope>NUCLEOTIDE SEQUENCE [LARGE SCALE GENOMIC DNA]</scope>
    <source>
        <strain evidence="3">K1R23-30</strain>
    </source>
</reference>
<dbReference type="OrthoDB" id="7790352at2"/>
<dbReference type="Proteomes" id="UP000265955">
    <property type="component" value="Unassembled WGS sequence"/>
</dbReference>
<dbReference type="InterPro" id="IPR001736">
    <property type="entry name" value="PLipase_D/transphosphatidylase"/>
</dbReference>
<comment type="caution">
    <text evidence="2">The sequence shown here is derived from an EMBL/GenBank/DDBJ whole genome shotgun (WGS) entry which is preliminary data.</text>
</comment>
<evidence type="ECO:0000259" key="1">
    <source>
        <dbReference type="PROSITE" id="PS50035"/>
    </source>
</evidence>
<dbReference type="AlphaFoldDB" id="A0A3A3FXK7"/>
<dbReference type="GO" id="GO:0006793">
    <property type="term" value="P:phosphorus metabolic process"/>
    <property type="evidence" value="ECO:0007669"/>
    <property type="project" value="UniProtKB-ARBA"/>
</dbReference>
<evidence type="ECO:0000313" key="2">
    <source>
        <dbReference type="EMBL" id="RJF99418.1"/>
    </source>
</evidence>
<organism evidence="2 3">
    <name type="scientific">Noviherbaspirillum saxi</name>
    <dbReference type="NCBI Taxonomy" id="2320863"/>
    <lineage>
        <taxon>Bacteria</taxon>
        <taxon>Pseudomonadati</taxon>
        <taxon>Pseudomonadota</taxon>
        <taxon>Betaproteobacteria</taxon>
        <taxon>Burkholderiales</taxon>
        <taxon>Oxalobacteraceae</taxon>
        <taxon>Noviherbaspirillum</taxon>
    </lineage>
</organism>
<sequence>MIHWESVGHQLEHFAEQASEQIVLVAPFIKLGALKKVLEKAGAAPLVCYTRWRAEEILAGVSDLTIWPALRSRPDTSLRLINPLHAKYFRFDGQVFVGSSNITAAALGYAPNANLELGVFLERTPQTDLFEKVLLDASVAVTDEMHAAMERAVAAAAATWSKPLAPPEPAASPTSSPDAGILPPTPSRSWAEWLPSCRTPELIFQVYLGNRADLSGEAFLAAVDDLGCLDLPSGLTSSSFSAHVGTALMSSPMVSHVAHFALTARRFGEMRAFLKQISGTDSSTNDWQTLMRWLLYFQPDRFEMNTANYSEIFRAKW</sequence>
<protein>
    <recommendedName>
        <fullName evidence="1">PLD phosphodiesterase domain-containing protein</fullName>
    </recommendedName>
</protein>
<dbReference type="GO" id="GO:0003824">
    <property type="term" value="F:catalytic activity"/>
    <property type="evidence" value="ECO:0007669"/>
    <property type="project" value="InterPro"/>
</dbReference>
<proteinExistence type="predicted"/>
<dbReference type="SUPFAM" id="SSF56024">
    <property type="entry name" value="Phospholipase D/nuclease"/>
    <property type="match status" value="1"/>
</dbReference>
<keyword evidence="3" id="KW-1185">Reference proteome</keyword>
<dbReference type="InterPro" id="IPR059166">
    <property type="entry name" value="PLD-like_cat"/>
</dbReference>
<dbReference type="EMBL" id="QYUO01000001">
    <property type="protein sequence ID" value="RJF99418.1"/>
    <property type="molecule type" value="Genomic_DNA"/>
</dbReference>
<dbReference type="PROSITE" id="PS50035">
    <property type="entry name" value="PLD"/>
    <property type="match status" value="1"/>
</dbReference>
<accession>A0A3A3FXK7</accession>
<evidence type="ECO:0000313" key="3">
    <source>
        <dbReference type="Proteomes" id="UP000265955"/>
    </source>
</evidence>
<dbReference type="CDD" id="cd09176">
    <property type="entry name" value="PLDc_unchar6"/>
    <property type="match status" value="1"/>
</dbReference>
<dbReference type="Gene3D" id="3.30.870.10">
    <property type="entry name" value="Endonuclease Chain A"/>
    <property type="match status" value="1"/>
</dbReference>
<feature type="domain" description="PLD phosphodiesterase" evidence="1">
    <location>
        <begin position="80"/>
        <end position="106"/>
    </location>
</feature>
<gene>
    <name evidence="2" type="ORF">D3871_13460</name>
</gene>
<name>A0A3A3FXK7_9BURK</name>